<keyword evidence="6 9" id="KW-1133">Transmembrane helix</keyword>
<evidence type="ECO:0000256" key="7">
    <source>
        <dbReference type="ARBA" id="ARBA00023136"/>
    </source>
</evidence>
<feature type="domain" description="DUF7722" evidence="11">
    <location>
        <begin position="488"/>
        <end position="510"/>
    </location>
</feature>
<dbReference type="InterPro" id="IPR043141">
    <property type="entry name" value="Ribosomal_uL10-like_sf"/>
</dbReference>
<comment type="similarity">
    <text evidence="3">Belongs to the universal ribosomal protein uL10 family.</text>
</comment>
<dbReference type="CDD" id="cd05795">
    <property type="entry name" value="Ribosomal_P0_L10e"/>
    <property type="match status" value="1"/>
</dbReference>
<proteinExistence type="inferred from homology"/>
<evidence type="ECO:0000259" key="10">
    <source>
        <dbReference type="Pfam" id="PF17777"/>
    </source>
</evidence>
<feature type="domain" description="Large ribosomal subunit protein uL10-like insertion" evidence="10">
    <location>
        <begin position="114"/>
        <end position="183"/>
    </location>
</feature>
<accession>A0A4S8IEC2</accession>
<evidence type="ECO:0000256" key="1">
    <source>
        <dbReference type="ARBA" id="ARBA00002200"/>
    </source>
</evidence>
<dbReference type="InterPro" id="IPR001790">
    <property type="entry name" value="Ribosomal_uL10"/>
</dbReference>
<comment type="caution">
    <text evidence="12">The sequence shown here is derived from an EMBL/GenBank/DDBJ whole genome shotgun (WGS) entry which is preliminary data.</text>
</comment>
<dbReference type="Pfam" id="PF00466">
    <property type="entry name" value="Ribosomal_L10"/>
    <property type="match status" value="1"/>
</dbReference>
<evidence type="ECO:0000256" key="5">
    <source>
        <dbReference type="ARBA" id="ARBA00022980"/>
    </source>
</evidence>
<sequence length="549" mass="61639">MTVKLSKAEKKVVYDKKLCSLLDEYSKVLIAVADNVGSNQLQNIRKGLRGDSIVLMGKNTLIRRCIRIHAEKTGNKNYLNLLPLLVGNVGLIFTKGDLKEVSEEVAKYKVGAPARVGLVAPIDVVVPPGNTGLDPSQTSFFQVLNIPTKINKGTVEIITPVELIKKGEKVGSSEAALLAKLGIRPFSYGLVILSVYDNGSVFSPEVLDLSEDDLIEKFAAGVSMVTSLSLAVSYPTLAAAPHMFINAYKNVLAVAIATEYTFPQAEKVKEYLEGILTTLSQSHGKYKYDYATVPFLAEVFKVLSEEEVVNPTVDGDCSINYWDNYKPEYLMKKNNDTLYWQNVQLYTYIPLSAVSFGAINMARLMMDDFRVGFENGPWWQRLLNGYTVTTWLVVLNLGSSGLLVSWLMKYADNIVKVYSTSMAMLLTMVVSIFLFSLKPTLQTRSQEERRKEEQHGLHQPVANLSLAASAQGKQQQRDLHCFRMPLHYPRYTRADYESMPEWKLDYLLRERQVARGQDGALEEVYVPSRKGHFMDARKNVVEECTRHLL</sequence>
<dbReference type="GO" id="GO:0015165">
    <property type="term" value="F:pyrimidine nucleotide-sugar transmembrane transporter activity"/>
    <property type="evidence" value="ECO:0007669"/>
    <property type="project" value="InterPro"/>
</dbReference>
<protein>
    <submittedName>
        <fullName evidence="12">Uncharacterized protein</fullName>
    </submittedName>
</protein>
<keyword evidence="4 9" id="KW-0812">Transmembrane</keyword>
<dbReference type="GO" id="GO:0022625">
    <property type="term" value="C:cytosolic large ribosomal subunit"/>
    <property type="evidence" value="ECO:0007669"/>
    <property type="project" value="TreeGrafter"/>
</dbReference>
<reference evidence="12 13" key="1">
    <citation type="journal article" date="2019" name="Nat. Plants">
        <title>Genome sequencing of Musa balbisiana reveals subgenome evolution and function divergence in polyploid bananas.</title>
        <authorList>
            <person name="Yao X."/>
        </authorList>
    </citation>
    <scope>NUCLEOTIDE SEQUENCE [LARGE SCALE GENOMIC DNA]</scope>
    <source>
        <strain evidence="13">cv. DH-PKW</strain>
        <tissue evidence="12">Leaves</tissue>
    </source>
</reference>
<keyword evidence="5" id="KW-0689">Ribosomal protein</keyword>
<organism evidence="12 13">
    <name type="scientific">Musa balbisiana</name>
    <name type="common">Banana</name>
    <dbReference type="NCBI Taxonomy" id="52838"/>
    <lineage>
        <taxon>Eukaryota</taxon>
        <taxon>Viridiplantae</taxon>
        <taxon>Streptophyta</taxon>
        <taxon>Embryophyta</taxon>
        <taxon>Tracheophyta</taxon>
        <taxon>Spermatophyta</taxon>
        <taxon>Magnoliopsida</taxon>
        <taxon>Liliopsida</taxon>
        <taxon>Zingiberales</taxon>
        <taxon>Musaceae</taxon>
        <taxon>Musa</taxon>
    </lineage>
</organism>
<dbReference type="PANTHER" id="PTHR45699:SF3">
    <property type="entry name" value="LARGE RIBOSOMAL SUBUNIT PROTEIN UL10"/>
    <property type="match status" value="1"/>
</dbReference>
<dbReference type="Pfam" id="PF04142">
    <property type="entry name" value="Nuc_sug_transp"/>
    <property type="match status" value="1"/>
</dbReference>
<dbReference type="InterPro" id="IPR056139">
    <property type="entry name" value="DUF7722"/>
</dbReference>
<dbReference type="EMBL" id="PYDT01000011">
    <property type="protein sequence ID" value="THU45622.1"/>
    <property type="molecule type" value="Genomic_DNA"/>
</dbReference>
<keyword evidence="8" id="KW-0687">Ribonucleoprotein</keyword>
<evidence type="ECO:0000256" key="3">
    <source>
        <dbReference type="ARBA" id="ARBA00008889"/>
    </source>
</evidence>
<dbReference type="GO" id="GO:0002181">
    <property type="term" value="P:cytoplasmic translation"/>
    <property type="evidence" value="ECO:0007669"/>
    <property type="project" value="TreeGrafter"/>
</dbReference>
<keyword evidence="7 9" id="KW-0472">Membrane</keyword>
<evidence type="ECO:0000256" key="6">
    <source>
        <dbReference type="ARBA" id="ARBA00022989"/>
    </source>
</evidence>
<dbReference type="GO" id="GO:0000139">
    <property type="term" value="C:Golgi membrane"/>
    <property type="evidence" value="ECO:0007669"/>
    <property type="project" value="InterPro"/>
</dbReference>
<dbReference type="InterPro" id="IPR050323">
    <property type="entry name" value="Ribosomal_protein_uL10"/>
</dbReference>
<dbReference type="GO" id="GO:0003735">
    <property type="term" value="F:structural constituent of ribosome"/>
    <property type="evidence" value="ECO:0007669"/>
    <property type="project" value="TreeGrafter"/>
</dbReference>
<keyword evidence="13" id="KW-1185">Reference proteome</keyword>
<dbReference type="Proteomes" id="UP000317650">
    <property type="component" value="Chromosome 2"/>
</dbReference>
<dbReference type="InterPro" id="IPR040637">
    <property type="entry name" value="Ribosomal_uL10-like_insert"/>
</dbReference>
<feature type="transmembrane region" description="Helical" evidence="9">
    <location>
        <begin position="383"/>
        <end position="408"/>
    </location>
</feature>
<dbReference type="STRING" id="52838.A0A4S8IEC2"/>
<dbReference type="GO" id="GO:0070180">
    <property type="term" value="F:large ribosomal subunit rRNA binding"/>
    <property type="evidence" value="ECO:0007669"/>
    <property type="project" value="TreeGrafter"/>
</dbReference>
<dbReference type="Pfam" id="PF17777">
    <property type="entry name" value="RL10P_insert"/>
    <property type="match status" value="1"/>
</dbReference>
<comment type="subcellular location">
    <subcellularLocation>
        <location evidence="2">Membrane</location>
        <topology evidence="2">Multi-pass membrane protein</topology>
    </subcellularLocation>
</comment>
<dbReference type="Pfam" id="PF24847">
    <property type="entry name" value="DUF7722"/>
    <property type="match status" value="1"/>
</dbReference>
<evidence type="ECO:0000259" key="11">
    <source>
        <dbReference type="Pfam" id="PF24847"/>
    </source>
</evidence>
<gene>
    <name evidence="12" type="ORF">C4D60_Mb02t19920</name>
</gene>
<evidence type="ECO:0000256" key="9">
    <source>
        <dbReference type="SAM" id="Phobius"/>
    </source>
</evidence>
<comment type="function">
    <text evidence="1">Ribosomal protein P0 is the functional equivalent of E.coli protein L10.</text>
</comment>
<dbReference type="Gene3D" id="3.90.105.20">
    <property type="match status" value="1"/>
</dbReference>
<dbReference type="InterPro" id="IPR007271">
    <property type="entry name" value="Nuc_sug_transpt"/>
</dbReference>
<evidence type="ECO:0000256" key="4">
    <source>
        <dbReference type="ARBA" id="ARBA00022692"/>
    </source>
</evidence>
<evidence type="ECO:0000256" key="2">
    <source>
        <dbReference type="ARBA" id="ARBA00004141"/>
    </source>
</evidence>
<dbReference type="InterPro" id="IPR043164">
    <property type="entry name" value="Ribosomal_uL10-like_insert_sf"/>
</dbReference>
<dbReference type="AlphaFoldDB" id="A0A4S8IEC2"/>
<evidence type="ECO:0000313" key="13">
    <source>
        <dbReference type="Proteomes" id="UP000317650"/>
    </source>
</evidence>
<dbReference type="GO" id="GO:0000027">
    <property type="term" value="P:ribosomal large subunit assembly"/>
    <property type="evidence" value="ECO:0007669"/>
    <property type="project" value="TreeGrafter"/>
</dbReference>
<dbReference type="Gene3D" id="3.30.70.1730">
    <property type="match status" value="1"/>
</dbReference>
<dbReference type="SUPFAM" id="SSF160369">
    <property type="entry name" value="Ribosomal protein L10-like"/>
    <property type="match status" value="1"/>
</dbReference>
<feature type="transmembrane region" description="Helical" evidence="9">
    <location>
        <begin position="345"/>
        <end position="362"/>
    </location>
</feature>
<feature type="transmembrane region" description="Helical" evidence="9">
    <location>
        <begin position="420"/>
        <end position="441"/>
    </location>
</feature>
<evidence type="ECO:0000256" key="8">
    <source>
        <dbReference type="ARBA" id="ARBA00023274"/>
    </source>
</evidence>
<evidence type="ECO:0000313" key="12">
    <source>
        <dbReference type="EMBL" id="THU45622.1"/>
    </source>
</evidence>
<name>A0A4S8IEC2_MUSBA</name>
<dbReference type="PANTHER" id="PTHR45699">
    <property type="entry name" value="60S ACIDIC RIBOSOMAL PROTEIN P0"/>
    <property type="match status" value="1"/>
</dbReference>
<dbReference type="FunFam" id="3.90.105.20:FF:000001">
    <property type="entry name" value="60S acidic ribosomal protein P0"/>
    <property type="match status" value="1"/>
</dbReference>